<dbReference type="EMBL" id="AP011115">
    <property type="protein sequence ID" value="BAH48363.1"/>
    <property type="molecule type" value="Genomic_DNA"/>
</dbReference>
<dbReference type="PATRIC" id="fig|632772.20.peg.142"/>
<dbReference type="AlphaFoldDB" id="C1ASB4"/>
<accession>C1ASB4</accession>
<proteinExistence type="predicted"/>
<dbReference type="KEGG" id="rop:ROP_01160"/>
<feature type="region of interest" description="Disordered" evidence="1">
    <location>
        <begin position="1"/>
        <end position="21"/>
    </location>
</feature>
<reference evidence="2 3" key="1">
    <citation type="submission" date="2009-03" db="EMBL/GenBank/DDBJ databases">
        <title>Comparison of the complete genome sequences of Rhodococcus erythropolis PR4 and Rhodococcus opacus B4.</title>
        <authorList>
            <person name="Takarada H."/>
            <person name="Sekine M."/>
            <person name="Hosoyama A."/>
            <person name="Yamada R."/>
            <person name="Fujisawa T."/>
            <person name="Omata S."/>
            <person name="Shimizu A."/>
            <person name="Tsukatani N."/>
            <person name="Tanikawa S."/>
            <person name="Fujita N."/>
            <person name="Harayama S."/>
        </authorList>
    </citation>
    <scope>NUCLEOTIDE SEQUENCE [LARGE SCALE GENOMIC DNA]</scope>
    <source>
        <strain evidence="2 3">B4</strain>
    </source>
</reference>
<dbReference type="Proteomes" id="UP000002212">
    <property type="component" value="Chromosome"/>
</dbReference>
<sequence length="62" mass="6889">MPPRRDSDETRFDSDEPAKKPETAGLFAGWAKADRFGIVVAKPLRCPHSHSACRLGLPRSVR</sequence>
<evidence type="ECO:0000256" key="1">
    <source>
        <dbReference type="SAM" id="MobiDB-lite"/>
    </source>
</evidence>
<evidence type="ECO:0000313" key="2">
    <source>
        <dbReference type="EMBL" id="BAH48363.1"/>
    </source>
</evidence>
<dbReference type="STRING" id="632772.ROP_01160"/>
<protein>
    <submittedName>
        <fullName evidence="2">Uncharacterized protein</fullName>
    </submittedName>
</protein>
<evidence type="ECO:0000313" key="3">
    <source>
        <dbReference type="Proteomes" id="UP000002212"/>
    </source>
</evidence>
<name>C1ASB4_RHOOB</name>
<gene>
    <name evidence="2" type="ordered locus">ROP_01160</name>
</gene>
<organism evidence="2 3">
    <name type="scientific">Rhodococcus opacus (strain B4)</name>
    <dbReference type="NCBI Taxonomy" id="632772"/>
    <lineage>
        <taxon>Bacteria</taxon>
        <taxon>Bacillati</taxon>
        <taxon>Actinomycetota</taxon>
        <taxon>Actinomycetes</taxon>
        <taxon>Mycobacteriales</taxon>
        <taxon>Nocardiaceae</taxon>
        <taxon>Rhodococcus</taxon>
    </lineage>
</organism>
<dbReference type="HOGENOM" id="CLU_2901286_0_0_11"/>